<evidence type="ECO:0000313" key="2">
    <source>
        <dbReference type="Proteomes" id="UP000324222"/>
    </source>
</evidence>
<proteinExistence type="predicted"/>
<dbReference type="AlphaFoldDB" id="A0A5B7H6Q2"/>
<comment type="caution">
    <text evidence="1">The sequence shown here is derived from an EMBL/GenBank/DDBJ whole genome shotgun (WGS) entry which is preliminary data.</text>
</comment>
<accession>A0A5B7H6Q2</accession>
<evidence type="ECO:0000313" key="1">
    <source>
        <dbReference type="EMBL" id="MPC66752.1"/>
    </source>
</evidence>
<protein>
    <submittedName>
        <fullName evidence="1">Uncharacterized protein</fullName>
    </submittedName>
</protein>
<keyword evidence="2" id="KW-1185">Reference proteome</keyword>
<reference evidence="1 2" key="1">
    <citation type="submission" date="2019-05" db="EMBL/GenBank/DDBJ databases">
        <title>Another draft genome of Portunus trituberculatus and its Hox gene families provides insights of decapod evolution.</title>
        <authorList>
            <person name="Jeong J.-H."/>
            <person name="Song I."/>
            <person name="Kim S."/>
            <person name="Choi T."/>
            <person name="Kim D."/>
            <person name="Ryu S."/>
            <person name="Kim W."/>
        </authorList>
    </citation>
    <scope>NUCLEOTIDE SEQUENCE [LARGE SCALE GENOMIC DNA]</scope>
    <source>
        <tissue evidence="1">Muscle</tissue>
    </source>
</reference>
<dbReference type="EMBL" id="VSRR010025215">
    <property type="protein sequence ID" value="MPC66752.1"/>
    <property type="molecule type" value="Genomic_DNA"/>
</dbReference>
<gene>
    <name evidence="1" type="ORF">E2C01_060903</name>
</gene>
<organism evidence="1 2">
    <name type="scientific">Portunus trituberculatus</name>
    <name type="common">Swimming crab</name>
    <name type="synonym">Neptunus trituberculatus</name>
    <dbReference type="NCBI Taxonomy" id="210409"/>
    <lineage>
        <taxon>Eukaryota</taxon>
        <taxon>Metazoa</taxon>
        <taxon>Ecdysozoa</taxon>
        <taxon>Arthropoda</taxon>
        <taxon>Crustacea</taxon>
        <taxon>Multicrustacea</taxon>
        <taxon>Malacostraca</taxon>
        <taxon>Eumalacostraca</taxon>
        <taxon>Eucarida</taxon>
        <taxon>Decapoda</taxon>
        <taxon>Pleocyemata</taxon>
        <taxon>Brachyura</taxon>
        <taxon>Eubrachyura</taxon>
        <taxon>Portunoidea</taxon>
        <taxon>Portunidae</taxon>
        <taxon>Portuninae</taxon>
        <taxon>Portunus</taxon>
    </lineage>
</organism>
<name>A0A5B7H6Q2_PORTR</name>
<sequence>MLRRQAVVDSLPCTFSDREKRLLLSSPFSDVLFDPAVVARVQDTEHLASQQHALSSVVWGLAYSFQGSASAPRGSKIKGQTGRGAFLSASLLAPVTRPSATGGPFESEVLTVEDIMAGVDLA</sequence>
<dbReference type="Proteomes" id="UP000324222">
    <property type="component" value="Unassembled WGS sequence"/>
</dbReference>